<evidence type="ECO:0000256" key="3">
    <source>
        <dbReference type="ARBA" id="ARBA00023163"/>
    </source>
</evidence>
<dbReference type="Gene3D" id="2.60.120.10">
    <property type="entry name" value="Jelly Rolls"/>
    <property type="match status" value="1"/>
</dbReference>
<dbReference type="InterPro" id="IPR020449">
    <property type="entry name" value="Tscrpt_reg_AraC-type_HTH"/>
</dbReference>
<dbReference type="InterPro" id="IPR009057">
    <property type="entry name" value="Homeodomain-like_sf"/>
</dbReference>
<keyword evidence="2" id="KW-0238">DNA-binding</keyword>
<dbReference type="SUPFAM" id="SSF46689">
    <property type="entry name" value="Homeodomain-like"/>
    <property type="match status" value="2"/>
</dbReference>
<proteinExistence type="predicted"/>
<dbReference type="InterPro" id="IPR018060">
    <property type="entry name" value="HTH_AraC"/>
</dbReference>
<dbReference type="InterPro" id="IPR011051">
    <property type="entry name" value="RmlC_Cupin_sf"/>
</dbReference>
<dbReference type="AlphaFoldDB" id="A0AAE3UBW5"/>
<dbReference type="GO" id="GO:0043565">
    <property type="term" value="F:sequence-specific DNA binding"/>
    <property type="evidence" value="ECO:0007669"/>
    <property type="project" value="InterPro"/>
</dbReference>
<keyword evidence="1" id="KW-0805">Transcription regulation</keyword>
<sequence>MKVVAFKIPKTHREAVRLQIDDLPHLYDKLHQHPEIQIALIEESEGTLIAGDYVGRFSPGDIVVIGSNLPHVFKNDPEYYDSPTGAKARMISVFFDEDSWGKEFWYLAETQHIREFLKYTKRGFLLHSPLQEKAAVFLHQLLCSKDIERLIYFFQLLSLLSQERKHMQSLSLHELNYDIKRGEEKRMSNIIQFTLNEYGRPITLEEVASIANMTKEAFCRYFKERTRKTYVSFLNEIRISNACRLLMDPQKTKASIACEVGFSNLSHFNRIFRKVMGQTPTDYQTNF</sequence>
<dbReference type="EMBL" id="JASJOS010000017">
    <property type="protein sequence ID" value="MDJ1484848.1"/>
    <property type="molecule type" value="Genomic_DNA"/>
</dbReference>
<dbReference type="Proteomes" id="UP001241110">
    <property type="component" value="Unassembled WGS sequence"/>
</dbReference>
<evidence type="ECO:0000256" key="1">
    <source>
        <dbReference type="ARBA" id="ARBA00023015"/>
    </source>
</evidence>
<protein>
    <submittedName>
        <fullName evidence="5">AraC family transcriptional regulator</fullName>
    </submittedName>
</protein>
<comment type="caution">
    <text evidence="5">The sequence shown here is derived from an EMBL/GenBank/DDBJ whole genome shotgun (WGS) entry which is preliminary data.</text>
</comment>
<dbReference type="GO" id="GO:0003700">
    <property type="term" value="F:DNA-binding transcription factor activity"/>
    <property type="evidence" value="ECO:0007669"/>
    <property type="project" value="InterPro"/>
</dbReference>
<evidence type="ECO:0000259" key="4">
    <source>
        <dbReference type="PROSITE" id="PS01124"/>
    </source>
</evidence>
<dbReference type="InterPro" id="IPR014710">
    <property type="entry name" value="RmlC-like_jellyroll"/>
</dbReference>
<reference evidence="5" key="1">
    <citation type="submission" date="2023-05" db="EMBL/GenBank/DDBJ databases">
        <authorList>
            <person name="Zhang X."/>
        </authorList>
    </citation>
    <scope>NUCLEOTIDE SEQUENCE</scope>
    <source>
        <strain evidence="5">YF14B1</strain>
    </source>
</reference>
<feature type="domain" description="HTH araC/xylS-type" evidence="4">
    <location>
        <begin position="188"/>
        <end position="286"/>
    </location>
</feature>
<dbReference type="PRINTS" id="PR00032">
    <property type="entry name" value="HTHARAC"/>
</dbReference>
<dbReference type="SMART" id="SM00342">
    <property type="entry name" value="HTH_ARAC"/>
    <property type="match status" value="1"/>
</dbReference>
<dbReference type="Pfam" id="PF12833">
    <property type="entry name" value="HTH_18"/>
    <property type="match status" value="1"/>
</dbReference>
<dbReference type="RefSeq" id="WP_313986589.1">
    <property type="nucleotide sequence ID" value="NZ_JASJOS010000017.1"/>
</dbReference>
<dbReference type="Gene3D" id="1.10.10.60">
    <property type="entry name" value="Homeodomain-like"/>
    <property type="match status" value="2"/>
</dbReference>
<name>A0AAE3UBW5_9BACT</name>
<accession>A0AAE3UBW5</accession>
<organism evidence="5 6">
    <name type="scientific">Xanthocytophaga flava</name>
    <dbReference type="NCBI Taxonomy" id="3048013"/>
    <lineage>
        <taxon>Bacteria</taxon>
        <taxon>Pseudomonadati</taxon>
        <taxon>Bacteroidota</taxon>
        <taxon>Cytophagia</taxon>
        <taxon>Cytophagales</taxon>
        <taxon>Rhodocytophagaceae</taxon>
        <taxon>Xanthocytophaga</taxon>
    </lineage>
</organism>
<dbReference type="PROSITE" id="PS01124">
    <property type="entry name" value="HTH_ARAC_FAMILY_2"/>
    <property type="match status" value="1"/>
</dbReference>
<gene>
    <name evidence="5" type="ORF">QNI16_30390</name>
</gene>
<evidence type="ECO:0000313" key="6">
    <source>
        <dbReference type="Proteomes" id="UP001241110"/>
    </source>
</evidence>
<evidence type="ECO:0000313" key="5">
    <source>
        <dbReference type="EMBL" id="MDJ1484848.1"/>
    </source>
</evidence>
<dbReference type="SUPFAM" id="SSF51182">
    <property type="entry name" value="RmlC-like cupins"/>
    <property type="match status" value="1"/>
</dbReference>
<dbReference type="PANTHER" id="PTHR43280:SF2">
    <property type="entry name" value="HTH-TYPE TRANSCRIPTIONAL REGULATOR EXSA"/>
    <property type="match status" value="1"/>
</dbReference>
<evidence type="ECO:0000256" key="2">
    <source>
        <dbReference type="ARBA" id="ARBA00023125"/>
    </source>
</evidence>
<dbReference type="PANTHER" id="PTHR43280">
    <property type="entry name" value="ARAC-FAMILY TRANSCRIPTIONAL REGULATOR"/>
    <property type="match status" value="1"/>
</dbReference>
<keyword evidence="3" id="KW-0804">Transcription</keyword>